<name>A0ABV6D7H3_9HYPH</name>
<dbReference type="PANTHER" id="PTHR42760">
    <property type="entry name" value="SHORT-CHAIN DEHYDROGENASES/REDUCTASES FAMILY MEMBER"/>
    <property type="match status" value="1"/>
</dbReference>
<dbReference type="NCBIfam" id="NF004847">
    <property type="entry name" value="PRK06198.1"/>
    <property type="match status" value="1"/>
</dbReference>
<keyword evidence="5" id="KW-1185">Reference proteome</keyword>
<dbReference type="PRINTS" id="PR00080">
    <property type="entry name" value="SDRFAMILY"/>
</dbReference>
<dbReference type="Gene3D" id="3.40.50.720">
    <property type="entry name" value="NAD(P)-binding Rossmann-like Domain"/>
    <property type="match status" value="1"/>
</dbReference>
<sequence length="267" mass="28307">MMPQDRADTEGAARHAVITGGTQGLGFAIARQLVREGCEGVVLAGRDPAKGEQAVAALKALGGNAHFVAADVADVEDCRMLIDRAVALLGPLDALVNAAASCDRGSLLDTTPQVWARLMDVNARGPFFTMQAFVRQALDHRIPASIVNIVSMVIHCGQSYLAPYSASKAALANITKNTAQAHRHDRIRCNAIACGWMDTPGEDATQKRFHNAPDDWLEKAEAAQPFGQLVKPAQVAPLATYLLSPRSGVLTGAIIDCDQNVAGAYPE</sequence>
<dbReference type="CDD" id="cd05233">
    <property type="entry name" value="SDR_c"/>
    <property type="match status" value="1"/>
</dbReference>
<evidence type="ECO:0000256" key="2">
    <source>
        <dbReference type="ARBA" id="ARBA00023002"/>
    </source>
</evidence>
<dbReference type="PANTHER" id="PTHR42760:SF83">
    <property type="entry name" value="(3R)-3-HYDROXYACYL-COA DEHYDROGENASE"/>
    <property type="match status" value="1"/>
</dbReference>
<dbReference type="InterPro" id="IPR002347">
    <property type="entry name" value="SDR_fam"/>
</dbReference>
<reference evidence="4 5" key="1">
    <citation type="submission" date="2024-09" db="EMBL/GenBank/DDBJ databases">
        <authorList>
            <person name="Sun Q."/>
            <person name="Mori K."/>
        </authorList>
    </citation>
    <scope>NUCLEOTIDE SEQUENCE [LARGE SCALE GENOMIC DNA]</scope>
    <source>
        <strain evidence="4 5">CCM 8543</strain>
    </source>
</reference>
<feature type="domain" description="Ketoreductase" evidence="3">
    <location>
        <begin position="14"/>
        <end position="199"/>
    </location>
</feature>
<dbReference type="PRINTS" id="PR00081">
    <property type="entry name" value="GDHRDH"/>
</dbReference>
<accession>A0ABV6D7H3</accession>
<comment type="caution">
    <text evidence="4">The sequence shown here is derived from an EMBL/GenBank/DDBJ whole genome shotgun (WGS) entry which is preliminary data.</text>
</comment>
<evidence type="ECO:0000313" key="4">
    <source>
        <dbReference type="EMBL" id="MFC0208616.1"/>
    </source>
</evidence>
<dbReference type="InterPro" id="IPR057326">
    <property type="entry name" value="KR_dom"/>
</dbReference>
<protein>
    <submittedName>
        <fullName evidence="4">SDR family oxidoreductase</fullName>
    </submittedName>
</protein>
<dbReference type="Proteomes" id="UP001589755">
    <property type="component" value="Unassembled WGS sequence"/>
</dbReference>
<organism evidence="4 5">
    <name type="scientific">Chelativorans intermedius</name>
    <dbReference type="NCBI Taxonomy" id="515947"/>
    <lineage>
        <taxon>Bacteria</taxon>
        <taxon>Pseudomonadati</taxon>
        <taxon>Pseudomonadota</taxon>
        <taxon>Alphaproteobacteria</taxon>
        <taxon>Hyphomicrobiales</taxon>
        <taxon>Phyllobacteriaceae</taxon>
        <taxon>Chelativorans</taxon>
    </lineage>
</organism>
<dbReference type="SMART" id="SM00822">
    <property type="entry name" value="PKS_KR"/>
    <property type="match status" value="1"/>
</dbReference>
<dbReference type="RefSeq" id="WP_261521959.1">
    <property type="nucleotide sequence ID" value="NZ_JAODNW010000021.1"/>
</dbReference>
<dbReference type="EMBL" id="JBHLXD010000013">
    <property type="protein sequence ID" value="MFC0208616.1"/>
    <property type="molecule type" value="Genomic_DNA"/>
</dbReference>
<dbReference type="SUPFAM" id="SSF51735">
    <property type="entry name" value="NAD(P)-binding Rossmann-fold domains"/>
    <property type="match status" value="1"/>
</dbReference>
<dbReference type="Pfam" id="PF13561">
    <property type="entry name" value="adh_short_C2"/>
    <property type="match status" value="1"/>
</dbReference>
<dbReference type="InterPro" id="IPR036291">
    <property type="entry name" value="NAD(P)-bd_dom_sf"/>
</dbReference>
<dbReference type="InterPro" id="IPR020904">
    <property type="entry name" value="Sc_DH/Rdtase_CS"/>
</dbReference>
<evidence type="ECO:0000313" key="5">
    <source>
        <dbReference type="Proteomes" id="UP001589755"/>
    </source>
</evidence>
<keyword evidence="2" id="KW-0560">Oxidoreductase</keyword>
<proteinExistence type="inferred from homology"/>
<evidence type="ECO:0000259" key="3">
    <source>
        <dbReference type="SMART" id="SM00822"/>
    </source>
</evidence>
<dbReference type="PROSITE" id="PS00061">
    <property type="entry name" value="ADH_SHORT"/>
    <property type="match status" value="1"/>
</dbReference>
<comment type="similarity">
    <text evidence="1">Belongs to the short-chain dehydrogenases/reductases (SDR) family.</text>
</comment>
<evidence type="ECO:0000256" key="1">
    <source>
        <dbReference type="ARBA" id="ARBA00006484"/>
    </source>
</evidence>
<gene>
    <name evidence="4" type="ORF">ACFFJ2_09420</name>
</gene>